<comment type="caution">
    <text evidence="4">The sequence shown here is derived from an EMBL/GenBank/DDBJ whole genome shotgun (WGS) entry which is preliminary data.</text>
</comment>
<dbReference type="Gene3D" id="1.25.40.10">
    <property type="entry name" value="Tetratricopeptide repeat domain"/>
    <property type="match status" value="1"/>
</dbReference>
<name>A0ABU1ERI0_9FLAO</name>
<reference evidence="5" key="1">
    <citation type="submission" date="2023-07" db="EMBL/GenBank/DDBJ databases">
        <title>Christiangramia sp. SM2212., a novel bacterium of the family Flavobacteriaceae isolated from the sea sediment.</title>
        <authorList>
            <person name="Wang J."/>
            <person name="Zhang X."/>
        </authorList>
    </citation>
    <scope>NUCLEOTIDE SEQUENCE [LARGE SCALE GENOMIC DNA]</scope>
    <source>
        <strain evidence="5">SM2212</strain>
    </source>
</reference>
<evidence type="ECO:0008006" key="6">
    <source>
        <dbReference type="Google" id="ProtNLM"/>
    </source>
</evidence>
<gene>
    <name evidence="4" type="ORF">RE431_09130</name>
</gene>
<feature type="chain" id="PRO_5046431942" description="Tetratricopeptide repeat protein" evidence="3">
    <location>
        <begin position="20"/>
        <end position="318"/>
    </location>
</feature>
<evidence type="ECO:0000256" key="2">
    <source>
        <dbReference type="SAM" id="Coils"/>
    </source>
</evidence>
<evidence type="ECO:0000313" key="5">
    <source>
        <dbReference type="Proteomes" id="UP001257234"/>
    </source>
</evidence>
<keyword evidence="2" id="KW-0175">Coiled coil</keyword>
<evidence type="ECO:0000256" key="3">
    <source>
        <dbReference type="SAM" id="SignalP"/>
    </source>
</evidence>
<dbReference type="RefSeq" id="WP_309561675.1">
    <property type="nucleotide sequence ID" value="NZ_JAVJIU010000003.1"/>
</dbReference>
<dbReference type="InterPro" id="IPR011990">
    <property type="entry name" value="TPR-like_helical_dom_sf"/>
</dbReference>
<evidence type="ECO:0000313" key="4">
    <source>
        <dbReference type="EMBL" id="MDR5590803.1"/>
    </source>
</evidence>
<keyword evidence="5" id="KW-1185">Reference proteome</keyword>
<proteinExistence type="predicted"/>
<dbReference type="SUPFAM" id="SSF48452">
    <property type="entry name" value="TPR-like"/>
    <property type="match status" value="1"/>
</dbReference>
<dbReference type="EMBL" id="JAVJIU010000003">
    <property type="protein sequence ID" value="MDR5590803.1"/>
    <property type="molecule type" value="Genomic_DNA"/>
</dbReference>
<evidence type="ECO:0000256" key="1">
    <source>
        <dbReference type="PROSITE-ProRule" id="PRU00339"/>
    </source>
</evidence>
<feature type="coiled-coil region" evidence="2">
    <location>
        <begin position="253"/>
        <end position="280"/>
    </location>
</feature>
<keyword evidence="3" id="KW-0732">Signal</keyword>
<protein>
    <recommendedName>
        <fullName evidence="6">Tetratricopeptide repeat protein</fullName>
    </recommendedName>
</protein>
<keyword evidence="1" id="KW-0802">TPR repeat</keyword>
<organism evidence="4 5">
    <name type="scientific">Christiangramia sediminicola</name>
    <dbReference type="NCBI Taxonomy" id="3073267"/>
    <lineage>
        <taxon>Bacteria</taxon>
        <taxon>Pseudomonadati</taxon>
        <taxon>Bacteroidota</taxon>
        <taxon>Flavobacteriia</taxon>
        <taxon>Flavobacteriales</taxon>
        <taxon>Flavobacteriaceae</taxon>
        <taxon>Christiangramia</taxon>
    </lineage>
</organism>
<sequence>MKTFLSIILLALTVSFTNAQDRTEKYNDYLERYEYYNDNGDLIGFKKYNDYLEQWEYTKINSSQNRRGNKYENIEYYQPDYELINNALKQKQKRYNSNEAYLQKSLNEIAKLLNQKYSGSENKEKAVNFFRKYSENLIDQLIPDGVKVDLSTTSNTNAIINTYIKALKKTFETIPVKREVTSNNRGLPSNNSKKYTDKGGKYFNEGNFSQAIKEFRKALIEDPNNYPANYYLAVSLLDEEKAIINEMNSLGLSKEDNERYNELDKDRKQLYREVLKYLEKAYELNPSNNEDVLKTIGNLYARLGQMEKFKEIQDKLNN</sequence>
<feature type="repeat" description="TPR" evidence="1">
    <location>
        <begin position="192"/>
        <end position="225"/>
    </location>
</feature>
<dbReference type="Proteomes" id="UP001257234">
    <property type="component" value="Unassembled WGS sequence"/>
</dbReference>
<dbReference type="PROSITE" id="PS50005">
    <property type="entry name" value="TPR"/>
    <property type="match status" value="1"/>
</dbReference>
<dbReference type="InterPro" id="IPR019734">
    <property type="entry name" value="TPR_rpt"/>
</dbReference>
<feature type="signal peptide" evidence="3">
    <location>
        <begin position="1"/>
        <end position="19"/>
    </location>
</feature>
<accession>A0ABU1ERI0</accession>